<protein>
    <recommendedName>
        <fullName evidence="3">DUF945 domain-containing protein</fullName>
    </recommendedName>
</protein>
<gene>
    <name evidence="1" type="ORF">FHR96_003988</name>
</gene>
<dbReference type="RefSeq" id="WP_183389422.1">
    <property type="nucleotide sequence ID" value="NZ_JACHXM010000034.1"/>
</dbReference>
<evidence type="ECO:0008006" key="3">
    <source>
        <dbReference type="Google" id="ProtNLM"/>
    </source>
</evidence>
<accession>A0A7W5G7A6</accession>
<keyword evidence="2" id="KW-1185">Reference proteome</keyword>
<dbReference type="Proteomes" id="UP000525987">
    <property type="component" value="Unassembled WGS sequence"/>
</dbReference>
<reference evidence="1 2" key="1">
    <citation type="submission" date="2020-08" db="EMBL/GenBank/DDBJ databases">
        <title>Genomic Encyclopedia of Type Strains, Phase III (KMG-III): the genomes of soil and plant-associated and newly described type strains.</title>
        <authorList>
            <person name="Whitman W."/>
        </authorList>
    </citation>
    <scope>NUCLEOTIDE SEQUENCE [LARGE SCALE GENOMIC DNA]</scope>
    <source>
        <strain evidence="1 2">CECT 5995</strain>
    </source>
</reference>
<name>A0A7W5G7A6_9GAMM</name>
<dbReference type="EMBL" id="JACHXM010000034">
    <property type="protein sequence ID" value="MBB3143074.1"/>
    <property type="molecule type" value="Genomic_DNA"/>
</dbReference>
<evidence type="ECO:0000313" key="1">
    <source>
        <dbReference type="EMBL" id="MBB3143074.1"/>
    </source>
</evidence>
<proteinExistence type="predicted"/>
<organism evidence="1 2">
    <name type="scientific">Halomonas organivorans</name>
    <dbReference type="NCBI Taxonomy" id="257772"/>
    <lineage>
        <taxon>Bacteria</taxon>
        <taxon>Pseudomonadati</taxon>
        <taxon>Pseudomonadota</taxon>
        <taxon>Gammaproteobacteria</taxon>
        <taxon>Oceanospirillales</taxon>
        <taxon>Halomonadaceae</taxon>
        <taxon>Halomonas</taxon>
    </lineage>
</organism>
<dbReference type="AlphaFoldDB" id="A0A7W5G7A6"/>
<sequence>MGRVLLLIVIAGLAYGGLYVSYGMALENDVVQALADSGLGVVEVDDIGYGPLAPLGTEAEITADVRYQGASATVDLSLHGHPLFSEETRLEFGGLQALRLIIGGGQ</sequence>
<evidence type="ECO:0000313" key="2">
    <source>
        <dbReference type="Proteomes" id="UP000525987"/>
    </source>
</evidence>
<comment type="caution">
    <text evidence="1">The sequence shown here is derived from an EMBL/GenBank/DDBJ whole genome shotgun (WGS) entry which is preliminary data.</text>
</comment>